<feature type="compositionally biased region" description="Polar residues" evidence="7">
    <location>
        <begin position="1126"/>
        <end position="1136"/>
    </location>
</feature>
<evidence type="ECO:0000256" key="8">
    <source>
        <dbReference type="SAM" id="Phobius"/>
    </source>
</evidence>
<name>A0A8J8T9I5_HALGN</name>
<dbReference type="Pfam" id="PF02518">
    <property type="entry name" value="HATPase_c"/>
    <property type="match status" value="1"/>
</dbReference>
<feature type="region of interest" description="Disordered" evidence="7">
    <location>
        <begin position="1061"/>
        <end position="1103"/>
    </location>
</feature>
<dbReference type="SUPFAM" id="SSF47384">
    <property type="entry name" value="Homodimeric domain of signal transducing histidine kinase"/>
    <property type="match status" value="1"/>
</dbReference>
<dbReference type="InterPro" id="IPR004358">
    <property type="entry name" value="Sig_transdc_His_kin-like_C"/>
</dbReference>
<dbReference type="PANTHER" id="PTHR43047">
    <property type="entry name" value="TWO-COMPONENT HISTIDINE PROTEIN KINASE"/>
    <property type="match status" value="1"/>
</dbReference>
<protein>
    <recommendedName>
        <fullName evidence="2">histidine kinase</fullName>
        <ecNumber evidence="2">2.7.13.3</ecNumber>
    </recommendedName>
</protein>
<organism evidence="11 12">
    <name type="scientific">Halteria grandinella</name>
    <dbReference type="NCBI Taxonomy" id="5974"/>
    <lineage>
        <taxon>Eukaryota</taxon>
        <taxon>Sar</taxon>
        <taxon>Alveolata</taxon>
        <taxon>Ciliophora</taxon>
        <taxon>Intramacronucleata</taxon>
        <taxon>Spirotrichea</taxon>
        <taxon>Stichotrichia</taxon>
        <taxon>Sporadotrichida</taxon>
        <taxon>Halteriidae</taxon>
        <taxon>Halteria</taxon>
    </lineage>
</organism>
<dbReference type="Proteomes" id="UP000785679">
    <property type="component" value="Unassembled WGS sequence"/>
</dbReference>
<feature type="compositionally biased region" description="Basic and acidic residues" evidence="7">
    <location>
        <begin position="1138"/>
        <end position="1158"/>
    </location>
</feature>
<evidence type="ECO:0000256" key="7">
    <source>
        <dbReference type="SAM" id="MobiDB-lite"/>
    </source>
</evidence>
<dbReference type="OrthoDB" id="60033at2759"/>
<evidence type="ECO:0000256" key="4">
    <source>
        <dbReference type="ARBA" id="ARBA00022679"/>
    </source>
</evidence>
<dbReference type="InterPro" id="IPR003594">
    <property type="entry name" value="HATPase_dom"/>
</dbReference>
<keyword evidence="8" id="KW-0812">Transmembrane</keyword>
<dbReference type="SUPFAM" id="SSF52172">
    <property type="entry name" value="CheY-like"/>
    <property type="match status" value="1"/>
</dbReference>
<feature type="compositionally biased region" description="Low complexity" evidence="7">
    <location>
        <begin position="821"/>
        <end position="840"/>
    </location>
</feature>
<feature type="region of interest" description="Disordered" evidence="7">
    <location>
        <begin position="1"/>
        <end position="38"/>
    </location>
</feature>
<feature type="compositionally biased region" description="Low complexity" evidence="7">
    <location>
        <begin position="1"/>
        <end position="20"/>
    </location>
</feature>
<comment type="caution">
    <text evidence="11">The sequence shown here is derived from an EMBL/GenBank/DDBJ whole genome shotgun (WGS) entry which is preliminary data.</text>
</comment>
<evidence type="ECO:0000256" key="5">
    <source>
        <dbReference type="ARBA" id="ARBA00022777"/>
    </source>
</evidence>
<sequence>MFERPNNNNNPQSNNTVGNNMMSFMPVNPHGNNSNNLQGGIQQMRASLVNQRDNQYTMQQSSVQNINKAYAQTQNQNKQDHSPIQSYLQTGNAQQYIQQSSSQSNPQRASLPGPNQYFEGEFRIFREQQCQQMQGPFLNFCFYSLCFLLFLRVFVLEFVNIMHSLALPTFLVLLFFFFKEKNKTMSSLNQYLLQILVPLVVLIVAQKTISQSPDTYHLNESFLSWLVLVIFLGVISPLAWQKVIALVMISSGLFIIRLWIHFGMSRIRDDLYIHFITVVTIIGIIVRSKESLDRIQFTNLQIIKGQARHWHQVLDQLAEGVMLFEPNYVAPNQRRAGENYSTLELNSHTASTATTSTNTFQQHQYAQGPIIGGQITYFNTSLINILQNKKKERVEIEDLLAQTKFKVLFSTGQVRQNLKDYILRAYKSIADNSRYPGQHAQGLQQGVNLITSSYQDEGSELEGFKTYIKLQKSKKVIEMTVQKEISTSQCLVLLKEVSSYQQLKKTQTKEKFTQVLINSTAHNLFTPINGIVNLTHLLETQVENNPMANKYVQIMKTCLQGLVYTTQNMLELSRIRIGQFKTVTKTFDLRACLQDLTQSFQQEAKIKGVTMRLDFEKGNQFSTEEVRTDEYKLTLVLYNLVSNSVRFSQTGLVRLKIRLLSLSEAKERVDSYIKRLQETGQAEGLIKYRRELESNFDSNNLQVGIFESQHSNDYSHTGEVVNYERRFLHLIIEDNGSGIPIQKQKNLFQLFSNTKISDQNVNQAGLGLGLTVSHLICQHMGGNLALVMSQEGIGTKFSAIIPVLEQLSAANGDHQNSNMVSQSLLNSDSSNQDQSRSRMSQIERSNTAGQTSRLHGGESGKHNYQFQFSEIEDRPINLRDYKKNMRGRSEIFDRISGELSVRGHSSVFSNNEVDLNDDSRCHEEQFILKDSLQDLKNVNTIKFKNPFSSVIVKGRDESLSSLNSLISENLGSNEEQYFYAKKNRKFVQTMPAESGKLGRYHISSIESSKRPSSRTSEEFDRQFEKYQNNCLQKNNQTGGKKKLDRQKSLFAGLFKSIQAYKKSETRDSGESRKLMKDPTEQIIRRTNKSQFPSVSQPDTPNNRAQVIDKPLIQINDLHESQQIFTYSSNESNNQKHSSNKEESKQEIERENKKNNIKDKGKRKSQQDLLRSSTKPLENRKSLPRRTQIRLPKEPISSPPLNRETNQVSRKATTLAVSASLMNPKLDLPSQDAKILIVDDTAFNIEIMSLMIQQTCPDLSCDSATSGQHAIDKVKKKITTGRDLYRLILMDINMPPGIDGSEATRRIRKSWGRELKDTLIIAYTAIPKEQFGNPTEKKFDGILNKPCTPTDLKEVLKKANLI</sequence>
<feature type="domain" description="Histidine kinase" evidence="9">
    <location>
        <begin position="519"/>
        <end position="805"/>
    </location>
</feature>
<feature type="compositionally biased region" description="Basic and acidic residues" evidence="7">
    <location>
        <begin position="1061"/>
        <end position="1083"/>
    </location>
</feature>
<dbReference type="CDD" id="cd00075">
    <property type="entry name" value="HATPase"/>
    <property type="match status" value="1"/>
</dbReference>
<proteinExistence type="predicted"/>
<evidence type="ECO:0000259" key="9">
    <source>
        <dbReference type="PROSITE" id="PS50109"/>
    </source>
</evidence>
<feature type="domain" description="Response regulatory" evidence="10">
    <location>
        <begin position="1233"/>
        <end position="1359"/>
    </location>
</feature>
<keyword evidence="3 6" id="KW-0597">Phosphoprotein</keyword>
<evidence type="ECO:0000256" key="6">
    <source>
        <dbReference type="PROSITE-ProRule" id="PRU00169"/>
    </source>
</evidence>
<feature type="region of interest" description="Disordered" evidence="7">
    <location>
        <begin position="815"/>
        <end position="860"/>
    </location>
</feature>
<dbReference type="CDD" id="cd00082">
    <property type="entry name" value="HisKA"/>
    <property type="match status" value="1"/>
</dbReference>
<gene>
    <name evidence="11" type="ORF">FGO68_gene11630</name>
</gene>
<feature type="transmembrane region" description="Helical" evidence="8">
    <location>
        <begin position="161"/>
        <end position="179"/>
    </location>
</feature>
<evidence type="ECO:0000259" key="10">
    <source>
        <dbReference type="PROSITE" id="PS50110"/>
    </source>
</evidence>
<dbReference type="Gene3D" id="3.40.50.2300">
    <property type="match status" value="1"/>
</dbReference>
<dbReference type="InterPro" id="IPR001789">
    <property type="entry name" value="Sig_transdc_resp-reg_receiver"/>
</dbReference>
<evidence type="ECO:0000256" key="1">
    <source>
        <dbReference type="ARBA" id="ARBA00000085"/>
    </source>
</evidence>
<feature type="compositionally biased region" description="Polar residues" evidence="7">
    <location>
        <begin position="1166"/>
        <end position="1175"/>
    </location>
</feature>
<dbReference type="SMART" id="SM00448">
    <property type="entry name" value="REC"/>
    <property type="match status" value="1"/>
</dbReference>
<dbReference type="Gene3D" id="3.30.565.10">
    <property type="entry name" value="Histidine kinase-like ATPase, C-terminal domain"/>
    <property type="match status" value="1"/>
</dbReference>
<dbReference type="InterPro" id="IPR036097">
    <property type="entry name" value="HisK_dim/P_sf"/>
</dbReference>
<feature type="region of interest" description="Disordered" evidence="7">
    <location>
        <begin position="1126"/>
        <end position="1209"/>
    </location>
</feature>
<feature type="transmembrane region" description="Helical" evidence="8">
    <location>
        <begin position="136"/>
        <end position="155"/>
    </location>
</feature>
<feature type="transmembrane region" description="Helical" evidence="8">
    <location>
        <begin position="191"/>
        <end position="210"/>
    </location>
</feature>
<dbReference type="GO" id="GO:0005886">
    <property type="term" value="C:plasma membrane"/>
    <property type="evidence" value="ECO:0007669"/>
    <property type="project" value="TreeGrafter"/>
</dbReference>
<feature type="transmembrane region" description="Helical" evidence="8">
    <location>
        <begin position="271"/>
        <end position="288"/>
    </location>
</feature>
<dbReference type="Gene3D" id="1.10.287.130">
    <property type="match status" value="1"/>
</dbReference>
<dbReference type="InterPro" id="IPR003661">
    <property type="entry name" value="HisK_dim/P_dom"/>
</dbReference>
<evidence type="ECO:0000256" key="2">
    <source>
        <dbReference type="ARBA" id="ARBA00012438"/>
    </source>
</evidence>
<dbReference type="SUPFAM" id="SSF55874">
    <property type="entry name" value="ATPase domain of HSP90 chaperone/DNA topoisomerase II/histidine kinase"/>
    <property type="match status" value="1"/>
</dbReference>
<dbReference type="CDD" id="cd17546">
    <property type="entry name" value="REC_hyHK_CKI1_RcsC-like"/>
    <property type="match status" value="1"/>
</dbReference>
<dbReference type="PANTHER" id="PTHR43047:SF72">
    <property type="entry name" value="OSMOSENSING HISTIDINE PROTEIN KINASE SLN1"/>
    <property type="match status" value="1"/>
</dbReference>
<feature type="compositionally biased region" description="Polar residues" evidence="7">
    <location>
        <begin position="842"/>
        <end position="853"/>
    </location>
</feature>
<evidence type="ECO:0000313" key="11">
    <source>
        <dbReference type="EMBL" id="TNV86645.1"/>
    </source>
</evidence>
<dbReference type="PROSITE" id="PS50110">
    <property type="entry name" value="RESPONSE_REGULATORY"/>
    <property type="match status" value="1"/>
</dbReference>
<feature type="compositionally biased region" description="Polar residues" evidence="7">
    <location>
        <begin position="1088"/>
        <end position="1103"/>
    </location>
</feature>
<accession>A0A8J8T9I5</accession>
<dbReference type="EC" id="2.7.13.3" evidence="2"/>
<dbReference type="SMART" id="SM00387">
    <property type="entry name" value="HATPase_c"/>
    <property type="match status" value="1"/>
</dbReference>
<dbReference type="PROSITE" id="PS50109">
    <property type="entry name" value="HIS_KIN"/>
    <property type="match status" value="1"/>
</dbReference>
<dbReference type="GO" id="GO:0009927">
    <property type="term" value="F:histidine phosphotransfer kinase activity"/>
    <property type="evidence" value="ECO:0007669"/>
    <property type="project" value="TreeGrafter"/>
</dbReference>
<keyword evidence="5" id="KW-0418">Kinase</keyword>
<dbReference type="InterPro" id="IPR005467">
    <property type="entry name" value="His_kinase_dom"/>
</dbReference>
<dbReference type="InterPro" id="IPR036890">
    <property type="entry name" value="HATPase_C_sf"/>
</dbReference>
<keyword evidence="8" id="KW-1133">Transmembrane helix</keyword>
<dbReference type="PRINTS" id="PR00344">
    <property type="entry name" value="BCTRLSENSOR"/>
</dbReference>
<dbReference type="InterPro" id="IPR011006">
    <property type="entry name" value="CheY-like_superfamily"/>
</dbReference>
<feature type="transmembrane region" description="Helical" evidence="8">
    <location>
        <begin position="222"/>
        <end position="240"/>
    </location>
</feature>
<feature type="modified residue" description="4-aspartylphosphate" evidence="6">
    <location>
        <position position="1290"/>
    </location>
</feature>
<reference evidence="11" key="1">
    <citation type="submission" date="2019-06" db="EMBL/GenBank/DDBJ databases">
        <authorList>
            <person name="Zheng W."/>
        </authorList>
    </citation>
    <scope>NUCLEOTIDE SEQUENCE</scope>
    <source>
        <strain evidence="11">QDHG01</strain>
    </source>
</reference>
<comment type="catalytic activity">
    <reaction evidence="1">
        <text>ATP + protein L-histidine = ADP + protein N-phospho-L-histidine.</text>
        <dbReference type="EC" id="2.7.13.3"/>
    </reaction>
</comment>
<evidence type="ECO:0000313" key="12">
    <source>
        <dbReference type="Proteomes" id="UP000785679"/>
    </source>
</evidence>
<keyword evidence="4" id="KW-0808">Transferase</keyword>
<dbReference type="Pfam" id="PF00072">
    <property type="entry name" value="Response_reg"/>
    <property type="match status" value="1"/>
</dbReference>
<keyword evidence="8" id="KW-0472">Membrane</keyword>
<keyword evidence="12" id="KW-1185">Reference proteome</keyword>
<feature type="compositionally biased region" description="Polar residues" evidence="7">
    <location>
        <begin position="1198"/>
        <end position="1209"/>
    </location>
</feature>
<dbReference type="GO" id="GO:0000155">
    <property type="term" value="F:phosphorelay sensor kinase activity"/>
    <property type="evidence" value="ECO:0007669"/>
    <property type="project" value="InterPro"/>
</dbReference>
<evidence type="ECO:0000256" key="3">
    <source>
        <dbReference type="ARBA" id="ARBA00022553"/>
    </source>
</evidence>
<dbReference type="EMBL" id="RRYP01000933">
    <property type="protein sequence ID" value="TNV86645.1"/>
    <property type="molecule type" value="Genomic_DNA"/>
</dbReference>